<protein>
    <submittedName>
        <fullName evidence="1">22059_t:CDS:1</fullName>
    </submittedName>
</protein>
<evidence type="ECO:0000313" key="1">
    <source>
        <dbReference type="EMBL" id="CAG8479290.1"/>
    </source>
</evidence>
<gene>
    <name evidence="1" type="ORF">DERYTH_LOCUS1842</name>
</gene>
<accession>A0A9N8W928</accession>
<organism evidence="1 2">
    <name type="scientific">Dentiscutata erythropus</name>
    <dbReference type="NCBI Taxonomy" id="1348616"/>
    <lineage>
        <taxon>Eukaryota</taxon>
        <taxon>Fungi</taxon>
        <taxon>Fungi incertae sedis</taxon>
        <taxon>Mucoromycota</taxon>
        <taxon>Glomeromycotina</taxon>
        <taxon>Glomeromycetes</taxon>
        <taxon>Diversisporales</taxon>
        <taxon>Gigasporaceae</taxon>
        <taxon>Dentiscutata</taxon>
    </lineage>
</organism>
<feature type="non-terminal residue" evidence="1">
    <location>
        <position position="296"/>
    </location>
</feature>
<dbReference type="AlphaFoldDB" id="A0A9N8W928"/>
<comment type="caution">
    <text evidence="1">The sequence shown here is derived from an EMBL/GenBank/DDBJ whole genome shotgun (WGS) entry which is preliminary data.</text>
</comment>
<sequence>VTVGNVIGPRACHSAVLNPDGYVVIYGGAENNKVPEPLLATLDTSINGPVNQISVIVRPPAHTCHSSSIYMITEFVPFPVKKVDLQEYIKHNVKKAIKPDSLKQYLGHIKTHNIAIGGGWNFLEFEPIIEEGLRRLNEDKILTSDEAHDDANNTIDETFLPVEPHTDTNEQSTGYDLSTNSLSQLEQYLSLYESVASTPYDLQQDPLQAWLDLDQLAHFQEDQAFYNNAILTQPMNLQSEHFSDDIQDSELELENIIQVFQRFNSRIENKMESRKLDGEKGQTEGFLVSIYFSSEN</sequence>
<dbReference type="Proteomes" id="UP000789405">
    <property type="component" value="Unassembled WGS sequence"/>
</dbReference>
<keyword evidence="2" id="KW-1185">Reference proteome</keyword>
<name>A0A9N8W928_9GLOM</name>
<dbReference type="EMBL" id="CAJVPY010000545">
    <property type="protein sequence ID" value="CAG8479290.1"/>
    <property type="molecule type" value="Genomic_DNA"/>
</dbReference>
<dbReference type="OrthoDB" id="432528at2759"/>
<evidence type="ECO:0000313" key="2">
    <source>
        <dbReference type="Proteomes" id="UP000789405"/>
    </source>
</evidence>
<reference evidence="1" key="1">
    <citation type="submission" date="2021-06" db="EMBL/GenBank/DDBJ databases">
        <authorList>
            <person name="Kallberg Y."/>
            <person name="Tangrot J."/>
            <person name="Rosling A."/>
        </authorList>
    </citation>
    <scope>NUCLEOTIDE SEQUENCE</scope>
    <source>
        <strain evidence="1">MA453B</strain>
    </source>
</reference>
<proteinExistence type="predicted"/>